<dbReference type="Gene3D" id="3.90.245.10">
    <property type="entry name" value="Ribonucleoside hydrolase-like"/>
    <property type="match status" value="1"/>
</dbReference>
<keyword evidence="1 4" id="KW-0378">Hydrolase</keyword>
<dbReference type="STRING" id="40335.Ltuc_0425"/>
<feature type="domain" description="Inosine/uridine-preferring nucleoside hydrolase" evidence="3">
    <location>
        <begin position="3"/>
        <end position="300"/>
    </location>
</feature>
<dbReference type="PATRIC" id="fig|40335.7.peg.441"/>
<dbReference type="PANTHER" id="PTHR12304:SF46">
    <property type="entry name" value="INOSINE-ADENOSINE-GUANOSINE-NUCLEOSIDE HYDROLASE"/>
    <property type="match status" value="1"/>
</dbReference>
<name>A0A0W0ZTZ5_9GAMM</name>
<dbReference type="OrthoDB" id="9797882at2"/>
<keyword evidence="5" id="KW-1185">Reference proteome</keyword>
<dbReference type="Pfam" id="PF01156">
    <property type="entry name" value="IU_nuc_hydro"/>
    <property type="match status" value="1"/>
</dbReference>
<dbReference type="PANTHER" id="PTHR12304">
    <property type="entry name" value="INOSINE-URIDINE PREFERRING NUCLEOSIDE HYDROLASE"/>
    <property type="match status" value="1"/>
</dbReference>
<dbReference type="InterPro" id="IPR023186">
    <property type="entry name" value="IUNH"/>
</dbReference>
<evidence type="ECO:0000256" key="2">
    <source>
        <dbReference type="ARBA" id="ARBA00023295"/>
    </source>
</evidence>
<proteinExistence type="predicted"/>
<dbReference type="GO" id="GO:0006152">
    <property type="term" value="P:purine nucleoside catabolic process"/>
    <property type="evidence" value="ECO:0007669"/>
    <property type="project" value="TreeGrafter"/>
</dbReference>
<dbReference type="InterPro" id="IPR036452">
    <property type="entry name" value="Ribo_hydro-like"/>
</dbReference>
<dbReference type="RefSeq" id="WP_058519714.1">
    <property type="nucleotide sequence ID" value="NZ_CAAAIP010000001.1"/>
</dbReference>
<accession>A0A0W0ZTZ5</accession>
<protein>
    <submittedName>
        <fullName evidence="4">Inosine-uridine preferring nucleoside hydrolase</fullName>
        <ecNumber evidence="4">3.2.2.1</ecNumber>
    </submittedName>
</protein>
<reference evidence="4 5" key="1">
    <citation type="submission" date="2015-11" db="EMBL/GenBank/DDBJ databases">
        <title>Genomic analysis of 38 Legionella species identifies large and diverse effector repertoires.</title>
        <authorList>
            <person name="Burstein D."/>
            <person name="Amaro F."/>
            <person name="Zusman T."/>
            <person name="Lifshitz Z."/>
            <person name="Cohen O."/>
            <person name="Gilbert J.A."/>
            <person name="Pupko T."/>
            <person name="Shuman H.A."/>
            <person name="Segal G."/>
        </authorList>
    </citation>
    <scope>NUCLEOTIDE SEQUENCE [LARGE SCALE GENOMIC DNA]</scope>
    <source>
        <strain evidence="4 5">ATCC 49180</strain>
    </source>
</reference>
<organism evidence="4 5">
    <name type="scientific">Legionella tucsonensis</name>
    <dbReference type="NCBI Taxonomy" id="40335"/>
    <lineage>
        <taxon>Bacteria</taxon>
        <taxon>Pseudomonadati</taxon>
        <taxon>Pseudomonadota</taxon>
        <taxon>Gammaproteobacteria</taxon>
        <taxon>Legionellales</taxon>
        <taxon>Legionellaceae</taxon>
        <taxon>Legionella</taxon>
    </lineage>
</organism>
<dbReference type="InterPro" id="IPR001910">
    <property type="entry name" value="Inosine/uridine_hydrolase_dom"/>
</dbReference>
<comment type="caution">
    <text evidence="4">The sequence shown here is derived from an EMBL/GenBank/DDBJ whole genome shotgun (WGS) entry which is preliminary data.</text>
</comment>
<evidence type="ECO:0000313" key="4">
    <source>
        <dbReference type="EMBL" id="KTD72578.1"/>
    </source>
</evidence>
<keyword evidence="2 4" id="KW-0326">Glycosidase</keyword>
<dbReference type="EC" id="3.2.2.1" evidence="4"/>
<dbReference type="EMBL" id="LNZA01000001">
    <property type="protein sequence ID" value="KTD72578.1"/>
    <property type="molecule type" value="Genomic_DNA"/>
</dbReference>
<evidence type="ECO:0000259" key="3">
    <source>
        <dbReference type="Pfam" id="PF01156"/>
    </source>
</evidence>
<dbReference type="GO" id="GO:0008477">
    <property type="term" value="F:purine nucleosidase activity"/>
    <property type="evidence" value="ECO:0007669"/>
    <property type="project" value="UniProtKB-EC"/>
</dbReference>
<dbReference type="GO" id="GO:0005829">
    <property type="term" value="C:cytosol"/>
    <property type="evidence" value="ECO:0007669"/>
    <property type="project" value="TreeGrafter"/>
</dbReference>
<sequence length="354" mass="38923">MKVIHDGDAAYEDIMALCLLLLNADVVAVTVTYGESTTKIGAENMERVCRMLKPSVKIPVAYGVNSAMDHHGTRFPEYITKEADTILNDTDVPIVTDSQVTDSAVKLIFDTLMSSDEKITIVATGPLTNIAQVISAHPDCIEKIEKIVIMGGAVKVPGNISDLIPDTENTKAEWNIYADPKAAERVFTTLNLPIWLVPVDITCQMPMTRAFYARLDKETLPALKLVKDMLTSLLRGMGEKLFYGKLQFWDSLSALIALNPLMASFEELSLTIDLSTSQTKIDEASSSQVPRVQVATKLNNVEAAYDTFLRLMKTGMEPVMTNSGYNGTFFGLSKSVVFPQKSQAPEIQRTNTLT</sequence>
<dbReference type="Proteomes" id="UP000054693">
    <property type="component" value="Unassembled WGS sequence"/>
</dbReference>
<evidence type="ECO:0000313" key="5">
    <source>
        <dbReference type="Proteomes" id="UP000054693"/>
    </source>
</evidence>
<dbReference type="SUPFAM" id="SSF53590">
    <property type="entry name" value="Nucleoside hydrolase"/>
    <property type="match status" value="1"/>
</dbReference>
<evidence type="ECO:0000256" key="1">
    <source>
        <dbReference type="ARBA" id="ARBA00022801"/>
    </source>
</evidence>
<gene>
    <name evidence="4" type="ORF">Ltuc_0425</name>
</gene>
<dbReference type="AlphaFoldDB" id="A0A0W0ZTZ5"/>